<dbReference type="GO" id="GO:0046872">
    <property type="term" value="F:metal ion binding"/>
    <property type="evidence" value="ECO:0007669"/>
    <property type="project" value="UniProtKB-KW"/>
</dbReference>
<evidence type="ECO:0000256" key="11">
    <source>
        <dbReference type="ARBA" id="ARBA00044535"/>
    </source>
</evidence>
<keyword evidence="6" id="KW-0067">ATP-binding</keyword>
<dbReference type="SMART" id="SM00490">
    <property type="entry name" value="HELICc"/>
    <property type="match status" value="1"/>
</dbReference>
<evidence type="ECO:0000256" key="7">
    <source>
        <dbReference type="ARBA" id="ARBA00023125"/>
    </source>
</evidence>
<keyword evidence="8" id="KW-0413">Isomerase</keyword>
<dbReference type="Proteomes" id="UP000217348">
    <property type="component" value="Chromosome"/>
</dbReference>
<dbReference type="KEGG" id="csto:CGC58_11150"/>
<organism evidence="15 16">
    <name type="scientific">Capnocytophaga stomatis</name>
    <dbReference type="NCBI Taxonomy" id="1848904"/>
    <lineage>
        <taxon>Bacteria</taxon>
        <taxon>Pseudomonadati</taxon>
        <taxon>Bacteroidota</taxon>
        <taxon>Flavobacteriia</taxon>
        <taxon>Flavobacteriales</taxon>
        <taxon>Flavobacteriaceae</taxon>
        <taxon>Capnocytophaga</taxon>
    </lineage>
</organism>
<dbReference type="GO" id="GO:0043590">
    <property type="term" value="C:bacterial nucleoid"/>
    <property type="evidence" value="ECO:0007669"/>
    <property type="project" value="TreeGrafter"/>
</dbReference>
<comment type="catalytic activity">
    <reaction evidence="9">
        <text>Couples ATP hydrolysis with the unwinding of duplex DNA by translocating in the 3'-5' direction.</text>
        <dbReference type="EC" id="5.6.2.4"/>
    </reaction>
</comment>
<keyword evidence="5" id="KW-0347">Helicase</keyword>
<dbReference type="Pfam" id="PF16124">
    <property type="entry name" value="RecQ_Zn_bind"/>
    <property type="match status" value="1"/>
</dbReference>
<dbReference type="PANTHER" id="PTHR13710">
    <property type="entry name" value="DNA HELICASE RECQ FAMILY MEMBER"/>
    <property type="match status" value="1"/>
</dbReference>
<name>A0A250FYL9_9FLAO</name>
<evidence type="ECO:0000259" key="13">
    <source>
        <dbReference type="PROSITE" id="PS51192"/>
    </source>
</evidence>
<dbReference type="InterPro" id="IPR001650">
    <property type="entry name" value="Helicase_C-like"/>
</dbReference>
<dbReference type="Gene3D" id="1.10.10.10">
    <property type="entry name" value="Winged helix-like DNA-binding domain superfamily/Winged helix DNA-binding domain"/>
    <property type="match status" value="1"/>
</dbReference>
<keyword evidence="7" id="KW-0238">DNA-binding</keyword>
<dbReference type="CDD" id="cd17920">
    <property type="entry name" value="DEXHc_RecQ"/>
    <property type="match status" value="1"/>
</dbReference>
<dbReference type="OrthoDB" id="9763310at2"/>
<dbReference type="PANTHER" id="PTHR13710:SF105">
    <property type="entry name" value="ATP-DEPENDENT DNA HELICASE Q1"/>
    <property type="match status" value="1"/>
</dbReference>
<dbReference type="Pfam" id="PF00270">
    <property type="entry name" value="DEAD"/>
    <property type="match status" value="1"/>
</dbReference>
<accession>A0A250FYL9</accession>
<dbReference type="GO" id="GO:0005524">
    <property type="term" value="F:ATP binding"/>
    <property type="evidence" value="ECO:0007669"/>
    <property type="project" value="UniProtKB-KW"/>
</dbReference>
<evidence type="ECO:0000313" key="15">
    <source>
        <dbReference type="EMBL" id="ATA90232.1"/>
    </source>
</evidence>
<dbReference type="GO" id="GO:0030894">
    <property type="term" value="C:replisome"/>
    <property type="evidence" value="ECO:0007669"/>
    <property type="project" value="TreeGrafter"/>
</dbReference>
<evidence type="ECO:0000256" key="1">
    <source>
        <dbReference type="ARBA" id="ARBA00005446"/>
    </source>
</evidence>
<dbReference type="EC" id="5.6.2.4" evidence="10"/>
<proteinExistence type="inferred from homology"/>
<dbReference type="SUPFAM" id="SSF52540">
    <property type="entry name" value="P-loop containing nucleoside triphosphate hydrolases"/>
    <property type="match status" value="1"/>
</dbReference>
<dbReference type="GO" id="GO:0005737">
    <property type="term" value="C:cytoplasm"/>
    <property type="evidence" value="ECO:0007669"/>
    <property type="project" value="TreeGrafter"/>
</dbReference>
<evidence type="ECO:0000256" key="8">
    <source>
        <dbReference type="ARBA" id="ARBA00023235"/>
    </source>
</evidence>
<evidence type="ECO:0000256" key="10">
    <source>
        <dbReference type="ARBA" id="ARBA00034808"/>
    </source>
</evidence>
<gene>
    <name evidence="15" type="ORF">CGC58_11150</name>
</gene>
<evidence type="ECO:0000256" key="3">
    <source>
        <dbReference type="ARBA" id="ARBA00022741"/>
    </source>
</evidence>
<dbReference type="GO" id="GO:0009378">
    <property type="term" value="F:four-way junction helicase activity"/>
    <property type="evidence" value="ECO:0007669"/>
    <property type="project" value="TreeGrafter"/>
</dbReference>
<dbReference type="GO" id="GO:0006310">
    <property type="term" value="P:DNA recombination"/>
    <property type="evidence" value="ECO:0007669"/>
    <property type="project" value="InterPro"/>
</dbReference>
<evidence type="ECO:0000256" key="6">
    <source>
        <dbReference type="ARBA" id="ARBA00022840"/>
    </source>
</evidence>
<dbReference type="InterPro" id="IPR014001">
    <property type="entry name" value="Helicase_ATP-bd"/>
</dbReference>
<dbReference type="GO" id="GO:0016787">
    <property type="term" value="F:hydrolase activity"/>
    <property type="evidence" value="ECO:0007669"/>
    <property type="project" value="UniProtKB-KW"/>
</dbReference>
<evidence type="ECO:0000256" key="9">
    <source>
        <dbReference type="ARBA" id="ARBA00034617"/>
    </source>
</evidence>
<keyword evidence="3" id="KW-0547">Nucleotide-binding</keyword>
<keyword evidence="4" id="KW-0378">Hydrolase</keyword>
<evidence type="ECO:0000256" key="4">
    <source>
        <dbReference type="ARBA" id="ARBA00022801"/>
    </source>
</evidence>
<dbReference type="InterPro" id="IPR027417">
    <property type="entry name" value="P-loop_NTPase"/>
</dbReference>
<dbReference type="SMART" id="SM00487">
    <property type="entry name" value="DEXDc"/>
    <property type="match status" value="1"/>
</dbReference>
<dbReference type="Gene3D" id="3.40.50.300">
    <property type="entry name" value="P-loop containing nucleotide triphosphate hydrolases"/>
    <property type="match status" value="2"/>
</dbReference>
<protein>
    <recommendedName>
        <fullName evidence="11">ATP-dependent DNA helicase RecQ</fullName>
        <ecNumber evidence="10">5.6.2.4</ecNumber>
    </recommendedName>
    <alternativeName>
        <fullName evidence="12">DNA 3'-5' helicase RecQ</fullName>
    </alternativeName>
</protein>
<evidence type="ECO:0000256" key="5">
    <source>
        <dbReference type="ARBA" id="ARBA00022806"/>
    </source>
</evidence>
<feature type="domain" description="Helicase C-terminal" evidence="14">
    <location>
        <begin position="217"/>
        <end position="363"/>
    </location>
</feature>
<dbReference type="InterPro" id="IPR032284">
    <property type="entry name" value="RecQ_Zn-bd"/>
</dbReference>
<evidence type="ECO:0000259" key="14">
    <source>
        <dbReference type="PROSITE" id="PS51194"/>
    </source>
</evidence>
<dbReference type="GO" id="GO:0006281">
    <property type="term" value="P:DNA repair"/>
    <property type="evidence" value="ECO:0007669"/>
    <property type="project" value="TreeGrafter"/>
</dbReference>
<dbReference type="RefSeq" id="WP_095896776.1">
    <property type="nucleotide sequence ID" value="NZ_CP022387.1"/>
</dbReference>
<dbReference type="FunFam" id="3.40.50.300:FF:001389">
    <property type="entry name" value="ATP-dependent DNA helicase RecQ"/>
    <property type="match status" value="1"/>
</dbReference>
<dbReference type="PROSITE" id="PS51194">
    <property type="entry name" value="HELICASE_CTER"/>
    <property type="match status" value="1"/>
</dbReference>
<dbReference type="InterPro" id="IPR036388">
    <property type="entry name" value="WH-like_DNA-bd_sf"/>
</dbReference>
<keyword evidence="2" id="KW-0479">Metal-binding</keyword>
<comment type="similarity">
    <text evidence="1">Belongs to the helicase family. RecQ subfamily.</text>
</comment>
<reference evidence="16" key="1">
    <citation type="submission" date="2017-06" db="EMBL/GenBank/DDBJ databases">
        <title>Capnocytophaga spp. assemblies.</title>
        <authorList>
            <person name="Gulvik C.A."/>
        </authorList>
    </citation>
    <scope>NUCLEOTIDE SEQUENCE [LARGE SCALE GENOMIC DNA]</scope>
    <source>
        <strain evidence="16">H2177</strain>
    </source>
</reference>
<dbReference type="InterPro" id="IPR004589">
    <property type="entry name" value="DNA_helicase_ATP-dep_RecQ"/>
</dbReference>
<dbReference type="Pfam" id="PF00271">
    <property type="entry name" value="Helicase_C"/>
    <property type="match status" value="1"/>
</dbReference>
<dbReference type="EMBL" id="CP022387">
    <property type="protein sequence ID" value="ATA90232.1"/>
    <property type="molecule type" value="Genomic_DNA"/>
</dbReference>
<evidence type="ECO:0000256" key="12">
    <source>
        <dbReference type="ARBA" id="ARBA00044550"/>
    </source>
</evidence>
<dbReference type="InterPro" id="IPR011545">
    <property type="entry name" value="DEAD/DEAH_box_helicase_dom"/>
</dbReference>
<evidence type="ECO:0000313" key="16">
    <source>
        <dbReference type="Proteomes" id="UP000217348"/>
    </source>
</evidence>
<dbReference type="NCBIfam" id="TIGR00614">
    <property type="entry name" value="recQ_fam"/>
    <property type="match status" value="1"/>
</dbReference>
<dbReference type="GO" id="GO:0043138">
    <property type="term" value="F:3'-5' DNA helicase activity"/>
    <property type="evidence" value="ECO:0007669"/>
    <property type="project" value="UniProtKB-EC"/>
</dbReference>
<feature type="domain" description="Helicase ATP-binding" evidence="13">
    <location>
        <begin position="25"/>
        <end position="193"/>
    </location>
</feature>
<dbReference type="GO" id="GO:0003677">
    <property type="term" value="F:DNA binding"/>
    <property type="evidence" value="ECO:0007669"/>
    <property type="project" value="UniProtKB-KW"/>
</dbReference>
<sequence>MKNSLEILKKYWGYESFRYPQDVIVQSVLEGNDVLALMPTGGGKSITFQVPALVKEGICIVVSPLIALMTDQVENLKSKGIKALSIAGGIAYEDLERLLNNAICGNYKFLYLSPERLQQEVVQNFIKSMNVNLIAIDEAHCVSHWGKDFRPAYLKCKWLKEQFPEVPLLALTASATVRVQKDILQQLTIEKATVISTSLKRPNIAYMTFKTDSKWQRLEQILKKNKGTSIVYVRSRNGTVRMAEYLQEQGISATFFHGGLSSEEKNKKLSMWLLNDVQVMVATNAFGMGIDKPDVRTVIHWEIPATIEDYFQEAGRAGRDGEKSYAVLLYDKSDLQNAKNQLTEQIIDVSYLKFLYAKLNAYFQIAYGEGEEIPFRFQFSDFCKRYNLQFQKTYNGLSLLDRLSVISLSQNFYHKITLRFLPTSVEVINYLKNQSELKDIVFYLLRNFPGIYEQTTPIKIERIAQKTGIEVGKIVTQFEKLQKDEIIEYTNENTDAEIIFKVPRDDDRTINAVAKNLKEYNKNKIDLQEAMFRYIENSDECKSVQLLRYFGESEMTSCGVCSVCVSKKQKVEINTEELRQQILNLLKKQGMSSNELLLRLDFEEKNILEELYNLLETNKVYINEYNQYVKITN</sequence>
<dbReference type="AlphaFoldDB" id="A0A250FYL9"/>
<dbReference type="PROSITE" id="PS51192">
    <property type="entry name" value="HELICASE_ATP_BIND_1"/>
    <property type="match status" value="1"/>
</dbReference>
<evidence type="ECO:0000256" key="2">
    <source>
        <dbReference type="ARBA" id="ARBA00022723"/>
    </source>
</evidence>